<evidence type="ECO:0000313" key="2">
    <source>
        <dbReference type="Proteomes" id="UP000606730"/>
    </source>
</evidence>
<protein>
    <recommendedName>
        <fullName evidence="3">LPS-assembly lipoprotein</fullName>
    </recommendedName>
</protein>
<dbReference type="InterPro" id="IPR007485">
    <property type="entry name" value="LPS_assembly_LptE"/>
</dbReference>
<gene>
    <name evidence="1" type="ORF">GCM10011517_25240</name>
</gene>
<dbReference type="GO" id="GO:0019867">
    <property type="term" value="C:outer membrane"/>
    <property type="evidence" value="ECO:0007669"/>
    <property type="project" value="InterPro"/>
</dbReference>
<reference evidence="1" key="1">
    <citation type="journal article" date="2014" name="Int. J. Syst. Evol. Microbiol.">
        <title>Complete genome sequence of Corynebacterium casei LMG S-19264T (=DSM 44701T), isolated from a smear-ripened cheese.</title>
        <authorList>
            <consortium name="US DOE Joint Genome Institute (JGI-PGF)"/>
            <person name="Walter F."/>
            <person name="Albersmeier A."/>
            <person name="Kalinowski J."/>
            <person name="Ruckert C."/>
        </authorList>
    </citation>
    <scope>NUCLEOTIDE SEQUENCE</scope>
    <source>
        <strain evidence="1">CGMCC 1.16012</strain>
    </source>
</reference>
<comment type="caution">
    <text evidence="1">The sequence shown here is derived from an EMBL/GenBank/DDBJ whole genome shotgun (WGS) entry which is preliminary data.</text>
</comment>
<evidence type="ECO:0000313" key="1">
    <source>
        <dbReference type="EMBL" id="GGE56470.1"/>
    </source>
</evidence>
<organism evidence="1 2">
    <name type="scientific">Actibacterium pelagium</name>
    <dbReference type="NCBI Taxonomy" id="2029103"/>
    <lineage>
        <taxon>Bacteria</taxon>
        <taxon>Pseudomonadati</taxon>
        <taxon>Pseudomonadota</taxon>
        <taxon>Alphaproteobacteria</taxon>
        <taxon>Rhodobacterales</taxon>
        <taxon>Roseobacteraceae</taxon>
        <taxon>Actibacterium</taxon>
    </lineage>
</organism>
<dbReference type="GO" id="GO:0043165">
    <property type="term" value="P:Gram-negative-bacterium-type cell outer membrane assembly"/>
    <property type="evidence" value="ECO:0007669"/>
    <property type="project" value="InterPro"/>
</dbReference>
<proteinExistence type="predicted"/>
<dbReference type="Gene3D" id="3.30.160.150">
    <property type="entry name" value="Lipoprotein like domain"/>
    <property type="match status" value="1"/>
</dbReference>
<dbReference type="EMBL" id="BMKN01000002">
    <property type="protein sequence ID" value="GGE56470.1"/>
    <property type="molecule type" value="Genomic_DNA"/>
</dbReference>
<sequence length="154" mass="16641">MGLAALPLAGCGYQPAHGTRGAASAALGNIRIQDPTDEAAFELVEQLERRLSGEGNPTHELRYTISTNRRRLAVTEEEITTGYNLNGRVDFQIVDLRDQSIATQGSVSNFSTYSATANTVAARASERDARRRLMVMLADDLTARLIATAGTWAT</sequence>
<reference evidence="1" key="2">
    <citation type="submission" date="2020-09" db="EMBL/GenBank/DDBJ databases">
        <authorList>
            <person name="Sun Q."/>
            <person name="Zhou Y."/>
        </authorList>
    </citation>
    <scope>NUCLEOTIDE SEQUENCE</scope>
    <source>
        <strain evidence="1">CGMCC 1.16012</strain>
    </source>
</reference>
<keyword evidence="2" id="KW-1185">Reference proteome</keyword>
<dbReference type="AlphaFoldDB" id="A0A917AJG5"/>
<accession>A0A917AJG5</accession>
<name>A0A917AJG5_9RHOB</name>
<evidence type="ECO:0008006" key="3">
    <source>
        <dbReference type="Google" id="ProtNLM"/>
    </source>
</evidence>
<dbReference type="Proteomes" id="UP000606730">
    <property type="component" value="Unassembled WGS sequence"/>
</dbReference>
<dbReference type="Pfam" id="PF04390">
    <property type="entry name" value="LptE"/>
    <property type="match status" value="1"/>
</dbReference>